<organism evidence="1">
    <name type="scientific">marine sediment metagenome</name>
    <dbReference type="NCBI Taxonomy" id="412755"/>
    <lineage>
        <taxon>unclassified sequences</taxon>
        <taxon>metagenomes</taxon>
        <taxon>ecological metagenomes</taxon>
    </lineage>
</organism>
<protein>
    <submittedName>
        <fullName evidence="1">Uncharacterized protein</fullName>
    </submittedName>
</protein>
<gene>
    <name evidence="1" type="ORF">LCGC14_1351690</name>
</gene>
<name>A0A0F9MRJ7_9ZZZZ</name>
<dbReference type="AlphaFoldDB" id="A0A0F9MRJ7"/>
<dbReference type="EMBL" id="LAZR01008358">
    <property type="protein sequence ID" value="KKM79265.1"/>
    <property type="molecule type" value="Genomic_DNA"/>
</dbReference>
<comment type="caution">
    <text evidence="1">The sequence shown here is derived from an EMBL/GenBank/DDBJ whole genome shotgun (WGS) entry which is preliminary data.</text>
</comment>
<proteinExistence type="predicted"/>
<reference evidence="1" key="1">
    <citation type="journal article" date="2015" name="Nature">
        <title>Complex archaea that bridge the gap between prokaryotes and eukaryotes.</title>
        <authorList>
            <person name="Spang A."/>
            <person name="Saw J.H."/>
            <person name="Jorgensen S.L."/>
            <person name="Zaremba-Niedzwiedzka K."/>
            <person name="Martijn J."/>
            <person name="Lind A.E."/>
            <person name="van Eijk R."/>
            <person name="Schleper C."/>
            <person name="Guy L."/>
            <person name="Ettema T.J."/>
        </authorList>
    </citation>
    <scope>NUCLEOTIDE SEQUENCE</scope>
</reference>
<evidence type="ECO:0000313" key="1">
    <source>
        <dbReference type="EMBL" id="KKM79265.1"/>
    </source>
</evidence>
<sequence>MDTKELIAEIEEFAEMQGESQYIWKYIESAKYHIKYTLNRPRKEIINALQPIGEFQSMLMDNIRLCEKNGHYIPIWHILKMIDVASPDSSNRLKPMVPSGQRL</sequence>
<accession>A0A0F9MRJ7</accession>